<evidence type="ECO:0000256" key="3">
    <source>
        <dbReference type="ARBA" id="ARBA00022806"/>
    </source>
</evidence>
<dbReference type="InterPro" id="IPR027417">
    <property type="entry name" value="P-loop_NTPase"/>
</dbReference>
<dbReference type="InterPro" id="IPR050615">
    <property type="entry name" value="ATP-dep_DNA_Helicase"/>
</dbReference>
<dbReference type="InterPro" id="IPR006935">
    <property type="entry name" value="Helicase/UvrB_N"/>
</dbReference>
<dbReference type="Pfam" id="PF04851">
    <property type="entry name" value="ResIII"/>
    <property type="match status" value="1"/>
</dbReference>
<dbReference type="AlphaFoldDB" id="A0A6C0F7C4"/>
<evidence type="ECO:0000259" key="5">
    <source>
        <dbReference type="PROSITE" id="PS51192"/>
    </source>
</evidence>
<evidence type="ECO:0000313" key="6">
    <source>
        <dbReference type="EMBL" id="QHT36469.1"/>
    </source>
</evidence>
<dbReference type="CDD" id="cd18785">
    <property type="entry name" value="SF2_C"/>
    <property type="match status" value="1"/>
</dbReference>
<dbReference type="PANTHER" id="PTHR11274:SF0">
    <property type="entry name" value="GENERAL TRANSCRIPTION AND DNA REPAIR FACTOR IIH HELICASE SUBUNIT XPB"/>
    <property type="match status" value="1"/>
</dbReference>
<name>A0A6C0F7C4_9ZZZZ</name>
<sequence>MENKISSNGHYVIRKKDYSTKDIKSIKDELYVKPYTFNKNQNKESGFQVFMESPKKLYIPKFYGINKYGKPKRDEITEGDDVNINFKGDLREEQKPVEEVYLKNAREKGGGIISIKCGGGKTVLALHIASVLKKKTVVIVHKDFLMTQWRDRIIEFLPDARIGKIQQDTIDIEDKDIVLAMVQSLSMKEYDEDTFDSFGLAIFDECHHLGAEVFSRSMSKVASKYMLGLSATPKRKDGLSKVFEWYIGDIVYNQKKKNEDYVEVQLIECDFNDESYNKEEINFRKEPCMPKMINNICDYLPRTNIIIDITKKYKLEGRNTLILSDRRGHLELIYNLLDGYSRGYYVGGMKPDDLRDSQEKDIILATFSMASEGMDIPKLNTVILASPKSDVEQSVGRVFRQKACDREFHPLIVDLQDRFSMFQKQSDKRVTFYHKNNFTIFKGNEQLEKGKRKKKQEKIKDFALLDDD</sequence>
<dbReference type="GO" id="GO:0004386">
    <property type="term" value="F:helicase activity"/>
    <property type="evidence" value="ECO:0007669"/>
    <property type="project" value="UniProtKB-KW"/>
</dbReference>
<dbReference type="Gene3D" id="3.40.50.300">
    <property type="entry name" value="P-loop containing nucleotide triphosphate hydrolases"/>
    <property type="match status" value="2"/>
</dbReference>
<dbReference type="InterPro" id="IPR014001">
    <property type="entry name" value="Helicase_ATP-bd"/>
</dbReference>
<dbReference type="EMBL" id="MN738743">
    <property type="protein sequence ID" value="QHT36469.1"/>
    <property type="molecule type" value="Genomic_DNA"/>
</dbReference>
<evidence type="ECO:0000256" key="2">
    <source>
        <dbReference type="ARBA" id="ARBA00022801"/>
    </source>
</evidence>
<dbReference type="GO" id="GO:0016787">
    <property type="term" value="F:hydrolase activity"/>
    <property type="evidence" value="ECO:0007669"/>
    <property type="project" value="UniProtKB-KW"/>
</dbReference>
<dbReference type="GO" id="GO:0005524">
    <property type="term" value="F:ATP binding"/>
    <property type="evidence" value="ECO:0007669"/>
    <property type="project" value="UniProtKB-KW"/>
</dbReference>
<evidence type="ECO:0000256" key="1">
    <source>
        <dbReference type="ARBA" id="ARBA00022741"/>
    </source>
</evidence>
<dbReference type="SUPFAM" id="SSF52540">
    <property type="entry name" value="P-loop containing nucleoside triphosphate hydrolases"/>
    <property type="match status" value="2"/>
</dbReference>
<organism evidence="6">
    <name type="scientific">viral metagenome</name>
    <dbReference type="NCBI Taxonomy" id="1070528"/>
    <lineage>
        <taxon>unclassified sequences</taxon>
        <taxon>metagenomes</taxon>
        <taxon>organismal metagenomes</taxon>
    </lineage>
</organism>
<dbReference type="GO" id="GO:0003677">
    <property type="term" value="F:DNA binding"/>
    <property type="evidence" value="ECO:0007669"/>
    <property type="project" value="InterPro"/>
</dbReference>
<dbReference type="CDD" id="cd17926">
    <property type="entry name" value="DEXHc_RE"/>
    <property type="match status" value="1"/>
</dbReference>
<evidence type="ECO:0000256" key="4">
    <source>
        <dbReference type="ARBA" id="ARBA00022840"/>
    </source>
</evidence>
<dbReference type="Pfam" id="PF00271">
    <property type="entry name" value="Helicase_C"/>
    <property type="match status" value="1"/>
</dbReference>
<dbReference type="InterPro" id="IPR001650">
    <property type="entry name" value="Helicase_C-like"/>
</dbReference>
<accession>A0A6C0F7C4</accession>
<feature type="domain" description="Helicase ATP-binding" evidence="5">
    <location>
        <begin position="102"/>
        <end position="251"/>
    </location>
</feature>
<dbReference type="SMART" id="SM00487">
    <property type="entry name" value="DEXDc"/>
    <property type="match status" value="1"/>
</dbReference>
<keyword evidence="3" id="KW-0347">Helicase</keyword>
<reference evidence="6" key="1">
    <citation type="journal article" date="2020" name="Nature">
        <title>Giant virus diversity and host interactions through global metagenomics.</title>
        <authorList>
            <person name="Schulz F."/>
            <person name="Roux S."/>
            <person name="Paez-Espino D."/>
            <person name="Jungbluth S."/>
            <person name="Walsh D.A."/>
            <person name="Denef V.J."/>
            <person name="McMahon K.D."/>
            <person name="Konstantinidis K.T."/>
            <person name="Eloe-Fadrosh E.A."/>
            <person name="Kyrpides N.C."/>
            <person name="Woyke T."/>
        </authorList>
    </citation>
    <scope>NUCLEOTIDE SEQUENCE</scope>
    <source>
        <strain evidence="6">GVMAG-S-ERX555931-87</strain>
    </source>
</reference>
<protein>
    <recommendedName>
        <fullName evidence="5">Helicase ATP-binding domain-containing protein</fullName>
    </recommendedName>
</protein>
<dbReference type="PANTHER" id="PTHR11274">
    <property type="entry name" value="RAD25/XP-B DNA REPAIR HELICASE"/>
    <property type="match status" value="1"/>
</dbReference>
<keyword evidence="2" id="KW-0378">Hydrolase</keyword>
<proteinExistence type="predicted"/>
<dbReference type="PROSITE" id="PS51192">
    <property type="entry name" value="HELICASE_ATP_BIND_1"/>
    <property type="match status" value="1"/>
</dbReference>
<keyword evidence="4" id="KW-0067">ATP-binding</keyword>
<keyword evidence="1" id="KW-0547">Nucleotide-binding</keyword>